<dbReference type="RefSeq" id="WP_229640248.1">
    <property type="nucleotide sequence ID" value="NZ_JADWDC010000018.1"/>
</dbReference>
<proteinExistence type="predicted"/>
<organism evidence="1 2">
    <name type="scientific">Waterburya agarophytonicola KI4</name>
    <dbReference type="NCBI Taxonomy" id="2874699"/>
    <lineage>
        <taxon>Bacteria</taxon>
        <taxon>Bacillati</taxon>
        <taxon>Cyanobacteriota</taxon>
        <taxon>Cyanophyceae</taxon>
        <taxon>Pleurocapsales</taxon>
        <taxon>Hyellaceae</taxon>
        <taxon>Waterburya</taxon>
        <taxon>Waterburya agarophytonicola</taxon>
    </lineage>
</organism>
<dbReference type="AlphaFoldDB" id="A0A964FFQ3"/>
<dbReference type="EMBL" id="JADWDC010000018">
    <property type="protein sequence ID" value="MCC0177206.1"/>
    <property type="molecule type" value="Genomic_DNA"/>
</dbReference>
<protein>
    <submittedName>
        <fullName evidence="1">Uncharacterized protein</fullName>
    </submittedName>
</protein>
<reference evidence="1" key="1">
    <citation type="journal article" date="2021" name="Antonie Van Leeuwenhoek">
        <title>Draft genome and description of Waterburya agarophytonicola gen. nov. sp. nov. (Pleurocapsales, Cyanobacteria): a seaweed symbiont.</title>
        <authorList>
            <person name="Bonthond G."/>
            <person name="Shalygin S."/>
            <person name="Bayer T."/>
            <person name="Weinberger F."/>
        </authorList>
    </citation>
    <scope>NUCLEOTIDE SEQUENCE</scope>
    <source>
        <strain evidence="1">KI4</strain>
    </source>
</reference>
<sequence>MQTKLIPDPKQVAVKYGVKPEQVTHYKVFRHVFLVKIQGLGCRFVSFKMAMKSAPMPKIKPAKPVLRANKFQAGLVYRILRTHKNPTSSYMGQRLIRVLGEDIATGEKDWFSTWKTDNAQVGELWRQSSDPQALVRLSRDKDLQEQVLAMGIK</sequence>
<comment type="caution">
    <text evidence="1">The sequence shown here is derived from an EMBL/GenBank/DDBJ whole genome shotgun (WGS) entry which is preliminary data.</text>
</comment>
<name>A0A964FFQ3_9CYAN</name>
<keyword evidence="2" id="KW-1185">Reference proteome</keyword>
<evidence type="ECO:0000313" key="1">
    <source>
        <dbReference type="EMBL" id="MCC0177206.1"/>
    </source>
</evidence>
<dbReference type="Proteomes" id="UP000729733">
    <property type="component" value="Unassembled WGS sequence"/>
</dbReference>
<accession>A0A964FFQ3</accession>
<evidence type="ECO:0000313" key="2">
    <source>
        <dbReference type="Proteomes" id="UP000729733"/>
    </source>
</evidence>
<gene>
    <name evidence="1" type="ORF">I4641_09475</name>
</gene>